<dbReference type="PRINTS" id="PR01021">
    <property type="entry name" value="OMPADOMAIN"/>
</dbReference>
<keyword evidence="5" id="KW-0732">Signal</keyword>
<accession>A0ABN5HDL4</accession>
<gene>
    <name evidence="7" type="ORF">C2E16_18760</name>
</gene>
<sequence>MEKRMLVNRKILSWLMCLLFISAAWNTGAHAQEPQKKTPWVLDAPPGENQWITEKSRARVIVFRLARDKEALANKPLNIFLNGSYHASLLPEHQAIALSLCPGTKELGVTLGKIDADSDDLARSTQKTPRLEPETLYFYQVAVDNNGKIFARWVDRDQAKEVLAHVKVQTHTLSRVADSQSCPSSVYSINASALFKLNQYERSGMLPGAMQSIQRLAEQMQKDYSSLDKIIVNGYADPTGNNDKNQLLSQQRAQTVALLLSESGLPIDIITAQGMGASNLIVADCHQRHLNRQQVADCNQPNRRVEVEVYGLKNL</sequence>
<evidence type="ECO:0000313" key="7">
    <source>
        <dbReference type="EMBL" id="AUY26734.1"/>
    </source>
</evidence>
<comment type="subcellular location">
    <subcellularLocation>
        <location evidence="1">Cell outer membrane</location>
    </subcellularLocation>
</comment>
<evidence type="ECO:0000256" key="2">
    <source>
        <dbReference type="ARBA" id="ARBA00023136"/>
    </source>
</evidence>
<feature type="domain" description="OmpA-like" evidence="6">
    <location>
        <begin position="182"/>
        <end position="313"/>
    </location>
</feature>
<dbReference type="InterPro" id="IPR036737">
    <property type="entry name" value="OmpA-like_sf"/>
</dbReference>
<dbReference type="CDD" id="cd07185">
    <property type="entry name" value="OmpA_C-like"/>
    <property type="match status" value="1"/>
</dbReference>
<keyword evidence="3" id="KW-0998">Cell outer membrane</keyword>
<name>A0ABN5HDL4_9GAMM</name>
<dbReference type="InterPro" id="IPR006665">
    <property type="entry name" value="OmpA-like"/>
</dbReference>
<evidence type="ECO:0000259" key="6">
    <source>
        <dbReference type="PROSITE" id="PS51123"/>
    </source>
</evidence>
<evidence type="ECO:0000256" key="1">
    <source>
        <dbReference type="ARBA" id="ARBA00004442"/>
    </source>
</evidence>
<dbReference type="InterPro" id="IPR006664">
    <property type="entry name" value="OMP_bac"/>
</dbReference>
<evidence type="ECO:0000256" key="5">
    <source>
        <dbReference type="SAM" id="SignalP"/>
    </source>
</evidence>
<dbReference type="PANTHER" id="PTHR30329">
    <property type="entry name" value="STATOR ELEMENT OF FLAGELLAR MOTOR COMPLEX"/>
    <property type="match status" value="1"/>
</dbReference>
<reference evidence="7 8" key="1">
    <citation type="submission" date="2018-01" db="EMBL/GenBank/DDBJ databases">
        <title>Complete and assembled Genome of Pantoea calida DSM22759T.</title>
        <authorList>
            <person name="Stevens M.J.A."/>
            <person name="Zurfluh K."/>
            <person name="Stephan R."/>
        </authorList>
    </citation>
    <scope>NUCLEOTIDE SEQUENCE [LARGE SCALE GENOMIC DNA]</scope>
    <source>
        <strain evidence="7 8">DSM 22759</strain>
    </source>
</reference>
<dbReference type="PANTHER" id="PTHR30329:SF21">
    <property type="entry name" value="LIPOPROTEIN YIAD-RELATED"/>
    <property type="match status" value="1"/>
</dbReference>
<keyword evidence="8" id="KW-1185">Reference proteome</keyword>
<keyword evidence="2 4" id="KW-0472">Membrane</keyword>
<dbReference type="RefSeq" id="WP_084970121.1">
    <property type="nucleotide sequence ID" value="NZ_CAXORU010000009.1"/>
</dbReference>
<evidence type="ECO:0000256" key="3">
    <source>
        <dbReference type="ARBA" id="ARBA00023237"/>
    </source>
</evidence>
<feature type="chain" id="PRO_5047198799" evidence="5">
    <location>
        <begin position="32"/>
        <end position="315"/>
    </location>
</feature>
<dbReference type="PROSITE" id="PS51123">
    <property type="entry name" value="OMPA_2"/>
    <property type="match status" value="1"/>
</dbReference>
<proteinExistence type="predicted"/>
<feature type="signal peptide" evidence="5">
    <location>
        <begin position="1"/>
        <end position="31"/>
    </location>
</feature>
<evidence type="ECO:0000313" key="8">
    <source>
        <dbReference type="Proteomes" id="UP000237673"/>
    </source>
</evidence>
<dbReference type="Pfam" id="PF00691">
    <property type="entry name" value="OmpA"/>
    <property type="match status" value="1"/>
</dbReference>
<evidence type="ECO:0000256" key="4">
    <source>
        <dbReference type="PROSITE-ProRule" id="PRU00473"/>
    </source>
</evidence>
<organism evidence="7 8">
    <name type="scientific">Mixta calida</name>
    <dbReference type="NCBI Taxonomy" id="665913"/>
    <lineage>
        <taxon>Bacteria</taxon>
        <taxon>Pseudomonadati</taxon>
        <taxon>Pseudomonadota</taxon>
        <taxon>Gammaproteobacteria</taxon>
        <taxon>Enterobacterales</taxon>
        <taxon>Erwiniaceae</taxon>
        <taxon>Mixta</taxon>
    </lineage>
</organism>
<dbReference type="InterPro" id="IPR050330">
    <property type="entry name" value="Bact_OuterMem_StrucFunc"/>
</dbReference>
<dbReference type="GeneID" id="84632963"/>
<dbReference type="EMBL" id="CP026378">
    <property type="protein sequence ID" value="AUY26734.1"/>
    <property type="molecule type" value="Genomic_DNA"/>
</dbReference>
<dbReference type="Proteomes" id="UP000237673">
    <property type="component" value="Chromosome"/>
</dbReference>
<protein>
    <submittedName>
        <fullName evidence="7">OmpA family protein</fullName>
    </submittedName>
</protein>
<dbReference type="Gene3D" id="3.30.1330.60">
    <property type="entry name" value="OmpA-like domain"/>
    <property type="match status" value="1"/>
</dbReference>
<dbReference type="SUPFAM" id="SSF103088">
    <property type="entry name" value="OmpA-like"/>
    <property type="match status" value="1"/>
</dbReference>